<comment type="caution">
    <text evidence="1">The sequence shown here is derived from an EMBL/GenBank/DDBJ whole genome shotgun (WGS) entry which is preliminary data.</text>
</comment>
<dbReference type="EMBL" id="JBEUSY010000476">
    <property type="protein sequence ID" value="KAL1230333.1"/>
    <property type="molecule type" value="Genomic_DNA"/>
</dbReference>
<keyword evidence="2" id="KW-1185">Reference proteome</keyword>
<evidence type="ECO:0000313" key="2">
    <source>
        <dbReference type="Proteomes" id="UP001558632"/>
    </source>
</evidence>
<reference evidence="1 2" key="1">
    <citation type="submission" date="2024-07" db="EMBL/GenBank/DDBJ databases">
        <title>Enhanced genomic and transcriptomic resources for Trichinella pseudospiralis and T. spiralis underpin the discovery of pronounced molecular differences between stages and species.</title>
        <authorList>
            <person name="Pasi K.K."/>
            <person name="La Rosa G."/>
            <person name="Gomez-Morales M.A."/>
            <person name="Tosini F."/>
            <person name="Sumanam S."/>
            <person name="Young N.D."/>
            <person name="Chang B.C."/>
            <person name="Robin G.B."/>
        </authorList>
    </citation>
    <scope>NUCLEOTIDE SEQUENCE [LARGE SCALE GENOMIC DNA]</scope>
    <source>
        <strain evidence="1">ISS534</strain>
    </source>
</reference>
<protein>
    <submittedName>
        <fullName evidence="1">Uncharacterized protein</fullName>
    </submittedName>
</protein>
<evidence type="ECO:0000313" key="1">
    <source>
        <dbReference type="EMBL" id="KAL1230333.1"/>
    </source>
</evidence>
<organism evidence="1 2">
    <name type="scientific">Trichinella spiralis</name>
    <name type="common">Trichina worm</name>
    <dbReference type="NCBI Taxonomy" id="6334"/>
    <lineage>
        <taxon>Eukaryota</taxon>
        <taxon>Metazoa</taxon>
        <taxon>Ecdysozoa</taxon>
        <taxon>Nematoda</taxon>
        <taxon>Enoplea</taxon>
        <taxon>Dorylaimia</taxon>
        <taxon>Trichinellida</taxon>
        <taxon>Trichinellidae</taxon>
        <taxon>Trichinella</taxon>
    </lineage>
</organism>
<proteinExistence type="predicted"/>
<accession>A0ABR3K6E3</accession>
<gene>
    <name evidence="1" type="ORF">TSPI_06651</name>
</gene>
<name>A0ABR3K6E3_TRISP</name>
<sequence>MREKSTKRSAFALHLNAADCEIRLALAFSETNQLPDFCYMQCNSHPHTAVAPLGRPVANETPIARNNRLRTMDQEKTSARHCNSGCKLSTNPTARWDFFPNSTARLATEITDACDIPFPFRCQVTDSLYYNFKHGDAWEMSIRTHTPLLLMVTDDDISQRYCWNNLDEKIALQRIVTLSTVCPFLFVNRVDCGCRPSQGRWRRVLQKRGIFGLFVRIFVHLLTRRCRVIVIAPGRQPGSERAVPILFFFVRILKFLSTTASFDALCDSLGRTAGNVLRGLKMANCIRCGTKDACISAPVRVVLFCLHR</sequence>
<dbReference type="Proteomes" id="UP001558632">
    <property type="component" value="Unassembled WGS sequence"/>
</dbReference>